<dbReference type="KEGG" id="msch:N508_000434"/>
<sequence>MAYIPNNNGDEENKDKSVYKQLFNASTVGMALVSGMLVGGAIGYFLDKWLGTSPWLLFIFLIFGVIAGIKNAIHYMKKAGITLENIRDDKKEKK</sequence>
<dbReference type="OrthoDB" id="15401at2"/>
<evidence type="ECO:0000313" key="1">
    <source>
        <dbReference type="EMBL" id="USF23376.1"/>
    </source>
</evidence>
<dbReference type="AlphaFoldDB" id="V2QEN7"/>
<dbReference type="RefSeq" id="WP_023276443.1">
    <property type="nucleotide sequence ID" value="NZ_CP097562.1"/>
</dbReference>
<dbReference type="InterPro" id="IPR032820">
    <property type="entry name" value="ATPase_put"/>
</dbReference>
<dbReference type="Proteomes" id="UP000017429">
    <property type="component" value="Chromosome"/>
</dbReference>
<evidence type="ECO:0000313" key="2">
    <source>
        <dbReference type="Proteomes" id="UP000017429"/>
    </source>
</evidence>
<dbReference type="Pfam" id="PF09527">
    <property type="entry name" value="ATPase_gene1"/>
    <property type="match status" value="1"/>
</dbReference>
<name>V2QEN7_9BACT</name>
<reference evidence="1" key="2">
    <citation type="submission" date="2022-05" db="EMBL/GenBank/DDBJ databases">
        <authorList>
            <person name="Proctor A.L."/>
            <person name="Phillips G.J."/>
            <person name="Wannemuehler M.J."/>
        </authorList>
    </citation>
    <scope>NUCLEOTIDE SEQUENCE</scope>
    <source>
        <strain evidence="1">ASF457</strain>
    </source>
</reference>
<keyword evidence="2" id="KW-1185">Reference proteome</keyword>
<dbReference type="eggNOG" id="COG5336">
    <property type="taxonomic scope" value="Bacteria"/>
</dbReference>
<dbReference type="EMBL" id="CP097562">
    <property type="protein sequence ID" value="USF23376.1"/>
    <property type="molecule type" value="Genomic_DNA"/>
</dbReference>
<accession>V2QEN7</accession>
<organism evidence="1 2">
    <name type="scientific">Mucispirillum schaedleri ASF457</name>
    <dbReference type="NCBI Taxonomy" id="1379858"/>
    <lineage>
        <taxon>Bacteria</taxon>
        <taxon>Pseudomonadati</taxon>
        <taxon>Deferribacterota</taxon>
        <taxon>Deferribacteres</taxon>
        <taxon>Deferribacterales</taxon>
        <taxon>Mucispirillaceae</taxon>
        <taxon>Mucispirillum</taxon>
    </lineage>
</organism>
<proteinExistence type="predicted"/>
<protein>
    <submittedName>
        <fullName evidence="1">Uncharacterized protein</fullName>
    </submittedName>
</protein>
<reference evidence="1" key="1">
    <citation type="journal article" date="2014" name="Genome Announc.">
        <title>Draft genome sequences of the altered schaedler flora, a defined bacterial community from gnotobiotic mice.</title>
        <authorList>
            <person name="Wannemuehler M.J."/>
            <person name="Overstreet A.M."/>
            <person name="Ward D.V."/>
            <person name="Phillips G.J."/>
        </authorList>
    </citation>
    <scope>NUCLEOTIDE SEQUENCE</scope>
    <source>
        <strain evidence="1">ASF457</strain>
    </source>
</reference>
<gene>
    <name evidence="1" type="ORF">N508_000434</name>
</gene>
<reference evidence="1" key="3">
    <citation type="submission" date="2022-06" db="EMBL/GenBank/DDBJ databases">
        <title>Resources to Facilitate Use of the Altered Schaedler Flora (ASF) Mouse Model to Study Microbiome Function.</title>
        <authorList>
            <person name="Proctor A."/>
            <person name="Parvinroo S."/>
            <person name="Richie T."/>
            <person name="Jia X."/>
            <person name="Lee S.T.M."/>
            <person name="Karp P.D."/>
            <person name="Paley S."/>
            <person name="Kostic A.D."/>
            <person name="Pierre J.F."/>
            <person name="Wannemuehler M.J."/>
            <person name="Phillips G.J."/>
        </authorList>
    </citation>
    <scope>NUCLEOTIDE SEQUENCE</scope>
    <source>
        <strain evidence="1">ASF457</strain>
    </source>
</reference>